<dbReference type="GO" id="GO:0003700">
    <property type="term" value="F:DNA-binding transcription factor activity"/>
    <property type="evidence" value="ECO:0007669"/>
    <property type="project" value="InterPro"/>
</dbReference>
<dbReference type="Proteomes" id="UP000266693">
    <property type="component" value="Unassembled WGS sequence"/>
</dbReference>
<dbReference type="OrthoDB" id="9808698at2"/>
<dbReference type="InterPro" id="IPR036390">
    <property type="entry name" value="WH_DNA-bd_sf"/>
</dbReference>
<dbReference type="Pfam" id="PF07702">
    <property type="entry name" value="UTRA"/>
    <property type="match status" value="1"/>
</dbReference>
<keyword evidence="3" id="KW-0804">Transcription</keyword>
<keyword evidence="1" id="KW-0805">Transcription regulation</keyword>
<dbReference type="PROSITE" id="PS50949">
    <property type="entry name" value="HTH_GNTR"/>
    <property type="match status" value="1"/>
</dbReference>
<sequence length="247" mass="28010">MGEADPAPNGAKYMILADKLRGRLEAGEFEVGAQLPTEDDLCDAYKVSRYTIREALRVLEGQGYIQRKRRAGTRVLSHAPVTVYRHVTSSASDLLHYVRETTVAFEKPIRTQADRALARLLGCEELRQWYLLKGVRIGVADNRPVGAVQVYVDAHRIALPDKADFGGRPVYQWLAETYNIRASAVSQDISAVTLSREEAGMLHDREAAPALRIVRRYFDEQDRIFQISVTTHRSEDFVYNTLFRLEI</sequence>
<name>A0A396RL50_9SPHN</name>
<dbReference type="PANTHER" id="PTHR44846">
    <property type="entry name" value="MANNOSYL-D-GLYCERATE TRANSPORT/METABOLISM SYSTEM REPRESSOR MNGR-RELATED"/>
    <property type="match status" value="1"/>
</dbReference>
<accession>A0A396RL50</accession>
<dbReference type="SUPFAM" id="SSF46785">
    <property type="entry name" value="Winged helix' DNA-binding domain"/>
    <property type="match status" value="1"/>
</dbReference>
<dbReference type="CDD" id="cd07377">
    <property type="entry name" value="WHTH_GntR"/>
    <property type="match status" value="1"/>
</dbReference>
<dbReference type="GO" id="GO:0045892">
    <property type="term" value="P:negative regulation of DNA-templated transcription"/>
    <property type="evidence" value="ECO:0007669"/>
    <property type="project" value="TreeGrafter"/>
</dbReference>
<evidence type="ECO:0000313" key="5">
    <source>
        <dbReference type="EMBL" id="RHW16849.1"/>
    </source>
</evidence>
<reference evidence="5 6" key="1">
    <citation type="submission" date="2018-08" db="EMBL/GenBank/DDBJ databases">
        <title>The multiple taxonomic identification of Sphingomonas gilva.</title>
        <authorList>
            <person name="Zhu D."/>
            <person name="Zheng S."/>
        </authorList>
    </citation>
    <scope>NUCLEOTIDE SEQUENCE [LARGE SCALE GENOMIC DNA]</scope>
    <source>
        <strain evidence="5 6">ZDH117</strain>
    </source>
</reference>
<dbReference type="EMBL" id="QWLV01000007">
    <property type="protein sequence ID" value="RHW16849.1"/>
    <property type="molecule type" value="Genomic_DNA"/>
</dbReference>
<protein>
    <submittedName>
        <fullName evidence="5">GntR family transcriptional regulator</fullName>
    </submittedName>
</protein>
<dbReference type="InterPro" id="IPR050679">
    <property type="entry name" value="Bact_HTH_transcr_reg"/>
</dbReference>
<feature type="domain" description="HTH gntR-type" evidence="4">
    <location>
        <begin position="10"/>
        <end position="78"/>
    </location>
</feature>
<gene>
    <name evidence="5" type="ORF">D1610_14145</name>
</gene>
<dbReference type="AlphaFoldDB" id="A0A396RL50"/>
<dbReference type="InterPro" id="IPR028978">
    <property type="entry name" value="Chorismate_lyase_/UTRA_dom_sf"/>
</dbReference>
<keyword evidence="6" id="KW-1185">Reference proteome</keyword>
<comment type="caution">
    <text evidence="5">The sequence shown here is derived from an EMBL/GenBank/DDBJ whole genome shotgun (WGS) entry which is preliminary data.</text>
</comment>
<dbReference type="InterPro" id="IPR000524">
    <property type="entry name" value="Tscrpt_reg_HTH_GntR"/>
</dbReference>
<dbReference type="SUPFAM" id="SSF64288">
    <property type="entry name" value="Chorismate lyase-like"/>
    <property type="match status" value="1"/>
</dbReference>
<evidence type="ECO:0000256" key="3">
    <source>
        <dbReference type="ARBA" id="ARBA00023163"/>
    </source>
</evidence>
<evidence type="ECO:0000313" key="6">
    <source>
        <dbReference type="Proteomes" id="UP000266693"/>
    </source>
</evidence>
<keyword evidence="2" id="KW-0238">DNA-binding</keyword>
<dbReference type="RefSeq" id="WP_118864823.1">
    <property type="nucleotide sequence ID" value="NZ_QWLV01000007.1"/>
</dbReference>
<evidence type="ECO:0000259" key="4">
    <source>
        <dbReference type="PROSITE" id="PS50949"/>
    </source>
</evidence>
<dbReference type="GO" id="GO:0003677">
    <property type="term" value="F:DNA binding"/>
    <property type="evidence" value="ECO:0007669"/>
    <property type="project" value="UniProtKB-KW"/>
</dbReference>
<evidence type="ECO:0000256" key="1">
    <source>
        <dbReference type="ARBA" id="ARBA00023015"/>
    </source>
</evidence>
<dbReference type="Gene3D" id="1.10.10.10">
    <property type="entry name" value="Winged helix-like DNA-binding domain superfamily/Winged helix DNA-binding domain"/>
    <property type="match status" value="1"/>
</dbReference>
<dbReference type="SMART" id="SM00866">
    <property type="entry name" value="UTRA"/>
    <property type="match status" value="1"/>
</dbReference>
<dbReference type="InterPro" id="IPR036388">
    <property type="entry name" value="WH-like_DNA-bd_sf"/>
</dbReference>
<dbReference type="Gene3D" id="3.40.1410.10">
    <property type="entry name" value="Chorismate lyase-like"/>
    <property type="match status" value="1"/>
</dbReference>
<dbReference type="SMART" id="SM00345">
    <property type="entry name" value="HTH_GNTR"/>
    <property type="match status" value="1"/>
</dbReference>
<dbReference type="PANTHER" id="PTHR44846:SF17">
    <property type="entry name" value="GNTR-FAMILY TRANSCRIPTIONAL REGULATOR"/>
    <property type="match status" value="1"/>
</dbReference>
<evidence type="ECO:0000256" key="2">
    <source>
        <dbReference type="ARBA" id="ARBA00023125"/>
    </source>
</evidence>
<proteinExistence type="predicted"/>
<dbReference type="PRINTS" id="PR00035">
    <property type="entry name" value="HTHGNTR"/>
</dbReference>
<dbReference type="Pfam" id="PF00392">
    <property type="entry name" value="GntR"/>
    <property type="match status" value="1"/>
</dbReference>
<dbReference type="InterPro" id="IPR011663">
    <property type="entry name" value="UTRA"/>
</dbReference>
<organism evidence="5 6">
    <name type="scientific">Sphingomonas gilva</name>
    <dbReference type="NCBI Taxonomy" id="2305907"/>
    <lineage>
        <taxon>Bacteria</taxon>
        <taxon>Pseudomonadati</taxon>
        <taxon>Pseudomonadota</taxon>
        <taxon>Alphaproteobacteria</taxon>
        <taxon>Sphingomonadales</taxon>
        <taxon>Sphingomonadaceae</taxon>
        <taxon>Sphingomonas</taxon>
    </lineage>
</organism>